<dbReference type="InterPro" id="IPR029063">
    <property type="entry name" value="SAM-dependent_MTases_sf"/>
</dbReference>
<dbReference type="RefSeq" id="WP_221574448.1">
    <property type="nucleotide sequence ID" value="NZ_JAIGNK010000004.1"/>
</dbReference>
<accession>A0ABS7IZQ2</accession>
<comment type="caution">
    <text evidence="1">The sequence shown here is derived from an EMBL/GenBank/DDBJ whole genome shotgun (WGS) entry which is preliminary data.</text>
</comment>
<dbReference type="Proteomes" id="UP000783253">
    <property type="component" value="Unassembled WGS sequence"/>
</dbReference>
<proteinExistence type="predicted"/>
<dbReference type="SUPFAM" id="SSF53335">
    <property type="entry name" value="S-adenosyl-L-methionine-dependent methyltransferases"/>
    <property type="match status" value="1"/>
</dbReference>
<organism evidence="1 2">
    <name type="scientific">Qipengyuania polymorpha</name>
    <dbReference type="NCBI Taxonomy" id="2867234"/>
    <lineage>
        <taxon>Bacteria</taxon>
        <taxon>Pseudomonadati</taxon>
        <taxon>Pseudomonadota</taxon>
        <taxon>Alphaproteobacteria</taxon>
        <taxon>Sphingomonadales</taxon>
        <taxon>Erythrobacteraceae</taxon>
        <taxon>Qipengyuania</taxon>
    </lineage>
</organism>
<gene>
    <name evidence="1" type="ORF">K3152_12375</name>
</gene>
<evidence type="ECO:0000313" key="2">
    <source>
        <dbReference type="Proteomes" id="UP000783253"/>
    </source>
</evidence>
<reference evidence="1 2" key="1">
    <citation type="submission" date="2021-08" db="EMBL/GenBank/DDBJ databases">
        <title>Comparative Genomics Analysis of the Genus Qipengyuania Reveals Extensive Genetic Diversity and Metabolic Versatility, Including the Description of Fifteen Novel Species.</title>
        <authorList>
            <person name="Liu Y."/>
        </authorList>
    </citation>
    <scope>NUCLEOTIDE SEQUENCE [LARGE SCALE GENOMIC DNA]</scope>
    <source>
        <strain evidence="1 2">1NDH17</strain>
    </source>
</reference>
<protein>
    <submittedName>
        <fullName evidence="1">Methyltransferase domain-containing protein</fullName>
    </submittedName>
</protein>
<sequence length="237" mass="27008">MLGRLIWRAKQAVHTLRNATRPEKRSCPICQYEGLFGPFGFPVRPEAQCPKCKSLERHRQLALWLERDGNKARFAGKRLLHFAPEKAIETLLRPHVESYVTADLEPGVAELVINIEQIDMADKSVGVIVCSHVLEHVDDAKALRELERILTDDGFALLMVPMVHHWEKSFERPAPTVAERIKYFGQFDHIRRYGRDFVERVKDAGFAVEAYSPTPEECIEYGLGLGAVMYVAEPQRG</sequence>
<keyword evidence="1" id="KW-0808">Transferase</keyword>
<dbReference type="GO" id="GO:0008168">
    <property type="term" value="F:methyltransferase activity"/>
    <property type="evidence" value="ECO:0007669"/>
    <property type="project" value="UniProtKB-KW"/>
</dbReference>
<dbReference type="GO" id="GO:0032259">
    <property type="term" value="P:methylation"/>
    <property type="evidence" value="ECO:0007669"/>
    <property type="project" value="UniProtKB-KW"/>
</dbReference>
<keyword evidence="2" id="KW-1185">Reference proteome</keyword>
<dbReference type="Pfam" id="PF13489">
    <property type="entry name" value="Methyltransf_23"/>
    <property type="match status" value="1"/>
</dbReference>
<dbReference type="Gene3D" id="3.40.50.150">
    <property type="entry name" value="Vaccinia Virus protein VP39"/>
    <property type="match status" value="1"/>
</dbReference>
<dbReference type="EMBL" id="JAIGNK010000004">
    <property type="protein sequence ID" value="MBX7459047.1"/>
    <property type="molecule type" value="Genomic_DNA"/>
</dbReference>
<evidence type="ECO:0000313" key="1">
    <source>
        <dbReference type="EMBL" id="MBX7459047.1"/>
    </source>
</evidence>
<name>A0ABS7IZQ2_9SPHN</name>
<keyword evidence="1" id="KW-0489">Methyltransferase</keyword>